<proteinExistence type="predicted"/>
<gene>
    <name evidence="2" type="ORF">QL281_13345</name>
</gene>
<dbReference type="AlphaFoldDB" id="A0AAQ3EMR7"/>
<dbReference type="Proteomes" id="UP001229422">
    <property type="component" value="Chromosome"/>
</dbReference>
<dbReference type="Pfam" id="PF13730">
    <property type="entry name" value="HTH_36"/>
    <property type="match status" value="1"/>
</dbReference>
<sequence>MHYLAEHQTFDSTAQLNEAVYEHIKRNTYELNDTDRRALKMIARYAVKFSGAAHLKAETLASLIDKSVKTARRALNKLAGLGIVKKVATTRKINGGKGANIIVILPVGSCEENPKDTLLSEDDQSTMSNRGQAEKPTESTAEAPKTKNEPSDLIKRSKNQNNVLDTATVPAEALKGALPNEIYNAMARYFDAEKIYKYYGILLRAKASVDRSIRLEEHAAPFVEAWHATIMKAKSHEIKRFDDYLYAGFRKAAWTVKARLNRANNVSLLAKFEALLQAQ</sequence>
<protein>
    <submittedName>
        <fullName evidence="2">Helix-turn-helix domain-containing protein</fullName>
    </submittedName>
</protein>
<accession>A0AAQ3EMR7</accession>
<name>A0AAQ3EMR7_BACIU</name>
<dbReference type="EMBL" id="CP125292">
    <property type="protein sequence ID" value="WHM19898.1"/>
    <property type="molecule type" value="Genomic_DNA"/>
</dbReference>
<organism evidence="2 3">
    <name type="scientific">Bacillus subtilis</name>
    <dbReference type="NCBI Taxonomy" id="1423"/>
    <lineage>
        <taxon>Bacteria</taxon>
        <taxon>Bacillati</taxon>
        <taxon>Bacillota</taxon>
        <taxon>Bacilli</taxon>
        <taxon>Bacillales</taxon>
        <taxon>Bacillaceae</taxon>
        <taxon>Bacillus</taxon>
    </lineage>
</organism>
<feature type="compositionally biased region" description="Basic and acidic residues" evidence="1">
    <location>
        <begin position="144"/>
        <end position="155"/>
    </location>
</feature>
<evidence type="ECO:0000313" key="3">
    <source>
        <dbReference type="Proteomes" id="UP001229422"/>
    </source>
</evidence>
<evidence type="ECO:0000313" key="2">
    <source>
        <dbReference type="EMBL" id="WHM19898.1"/>
    </source>
</evidence>
<dbReference type="RefSeq" id="WP_283009884.1">
    <property type="nucleotide sequence ID" value="NZ_CP125292.1"/>
</dbReference>
<reference evidence="2" key="1">
    <citation type="submission" date="2023-05" db="EMBL/GenBank/DDBJ databases">
        <title>Complete genome sequence of Bacillus subtilis SRCM117797 isolated from Soybean paste.</title>
        <authorList>
            <person name="Abraha H.B."/>
            <person name="Kim K.-P."/>
            <person name="Ryu M.-S."/>
            <person name="Jeong D.-Y."/>
        </authorList>
    </citation>
    <scope>NUCLEOTIDE SEQUENCE</scope>
    <source>
        <strain evidence="2">SRCM117797</strain>
    </source>
</reference>
<feature type="region of interest" description="Disordered" evidence="1">
    <location>
        <begin position="114"/>
        <end position="161"/>
    </location>
</feature>
<evidence type="ECO:0000256" key="1">
    <source>
        <dbReference type="SAM" id="MobiDB-lite"/>
    </source>
</evidence>